<dbReference type="PANTHER" id="PTHR42920">
    <property type="entry name" value="OS03G0707200 PROTEIN-RELATED"/>
    <property type="match status" value="1"/>
</dbReference>
<dbReference type="EMBL" id="QGTJ01000006">
    <property type="protein sequence ID" value="PWV61098.1"/>
    <property type="molecule type" value="Genomic_DNA"/>
</dbReference>
<evidence type="ECO:0000256" key="1">
    <source>
        <dbReference type="ARBA" id="ARBA00004651"/>
    </source>
</evidence>
<organism evidence="9 10">
    <name type="scientific">Plasticicumulans acidivorans</name>
    <dbReference type="NCBI Taxonomy" id="886464"/>
    <lineage>
        <taxon>Bacteria</taxon>
        <taxon>Pseudomonadati</taxon>
        <taxon>Pseudomonadota</taxon>
        <taxon>Gammaproteobacteria</taxon>
        <taxon>Candidatus Competibacteraceae</taxon>
        <taxon>Plasticicumulans</taxon>
    </lineage>
</organism>
<evidence type="ECO:0000256" key="7">
    <source>
        <dbReference type="SAM" id="Phobius"/>
    </source>
</evidence>
<evidence type="ECO:0000256" key="3">
    <source>
        <dbReference type="ARBA" id="ARBA00022692"/>
    </source>
</evidence>
<dbReference type="PANTHER" id="PTHR42920:SF11">
    <property type="entry name" value="INNER MEMBRANE PROTEIN YTFF"/>
    <property type="match status" value="1"/>
</dbReference>
<feature type="transmembrane region" description="Helical" evidence="7">
    <location>
        <begin position="156"/>
        <end position="172"/>
    </location>
</feature>
<sequence>MSGETPIPRTASASSVALGAAVLFGLSTPLAKTLLAELPPTLLAGLLYLGAGIGLALLRRLRPSRREAPLTRAALPGLASAIGFGGVLGPLLLMWGLSRTPASSASLLLSLEGVFTALLAWCVWHEATDRRLVLGMLLIVAGSLCLGWTGVFEAGALWPALAIVGACLCWGLDNNLTRSIAQYDAAQIASLKGLCAGALNVALAAAGGATLPPAMTLLAALLVGFLGYGLSLVLFVRALARLGSARTGAYFSLAPFVGALGGLLLGEPGGPLFWLAFALMAGGLWLHLSERHAHEHRHEALQHAHRHVHDAHHQHAHDFPWDGCEPHAHPHQHGPLVHTHAHHPDLHHRHGH</sequence>
<name>A0A317MTR0_9GAMM</name>
<feature type="domain" description="EamA" evidence="8">
    <location>
        <begin position="158"/>
        <end position="286"/>
    </location>
</feature>
<comment type="subcellular location">
    <subcellularLocation>
        <location evidence="1">Cell membrane</location>
        <topology evidence="1">Multi-pass membrane protein</topology>
    </subcellularLocation>
</comment>
<evidence type="ECO:0000256" key="2">
    <source>
        <dbReference type="ARBA" id="ARBA00022475"/>
    </source>
</evidence>
<feature type="domain" description="EamA" evidence="8">
    <location>
        <begin position="15"/>
        <end position="146"/>
    </location>
</feature>
<feature type="region of interest" description="Disordered" evidence="6">
    <location>
        <begin position="325"/>
        <end position="352"/>
    </location>
</feature>
<feature type="transmembrane region" description="Helical" evidence="7">
    <location>
        <begin position="272"/>
        <end position="288"/>
    </location>
</feature>
<evidence type="ECO:0000256" key="6">
    <source>
        <dbReference type="SAM" id="MobiDB-lite"/>
    </source>
</evidence>
<proteinExistence type="predicted"/>
<dbReference type="Proteomes" id="UP000246569">
    <property type="component" value="Unassembled WGS sequence"/>
</dbReference>
<keyword evidence="2" id="KW-1003">Cell membrane</keyword>
<gene>
    <name evidence="9" type="ORF">C7443_106112</name>
</gene>
<feature type="transmembrane region" description="Helical" evidence="7">
    <location>
        <begin position="217"/>
        <end position="236"/>
    </location>
</feature>
<feature type="transmembrane region" description="Helical" evidence="7">
    <location>
        <begin position="193"/>
        <end position="211"/>
    </location>
</feature>
<evidence type="ECO:0000259" key="8">
    <source>
        <dbReference type="Pfam" id="PF00892"/>
    </source>
</evidence>
<dbReference type="RefSeq" id="WP_110018776.1">
    <property type="nucleotide sequence ID" value="NZ_QGTJ01000006.1"/>
</dbReference>
<feature type="compositionally biased region" description="Basic residues" evidence="6">
    <location>
        <begin position="339"/>
        <end position="352"/>
    </location>
</feature>
<dbReference type="SUPFAM" id="SSF103481">
    <property type="entry name" value="Multidrug resistance efflux transporter EmrE"/>
    <property type="match status" value="2"/>
</dbReference>
<dbReference type="GO" id="GO:0005886">
    <property type="term" value="C:plasma membrane"/>
    <property type="evidence" value="ECO:0007669"/>
    <property type="project" value="UniProtKB-SubCell"/>
</dbReference>
<keyword evidence="3 7" id="KW-0812">Transmembrane</keyword>
<evidence type="ECO:0000256" key="5">
    <source>
        <dbReference type="ARBA" id="ARBA00023136"/>
    </source>
</evidence>
<keyword evidence="5 7" id="KW-0472">Membrane</keyword>
<comment type="caution">
    <text evidence="9">The sequence shown here is derived from an EMBL/GenBank/DDBJ whole genome shotgun (WGS) entry which is preliminary data.</text>
</comment>
<evidence type="ECO:0000313" key="10">
    <source>
        <dbReference type="Proteomes" id="UP000246569"/>
    </source>
</evidence>
<reference evidence="9 10" key="1">
    <citation type="submission" date="2018-05" db="EMBL/GenBank/DDBJ databases">
        <title>Genomic Encyclopedia of Type Strains, Phase IV (KMG-IV): sequencing the most valuable type-strain genomes for metagenomic binning, comparative biology and taxonomic classification.</title>
        <authorList>
            <person name="Goeker M."/>
        </authorList>
    </citation>
    <scope>NUCLEOTIDE SEQUENCE [LARGE SCALE GENOMIC DNA]</scope>
    <source>
        <strain evidence="9 10">DSM 23606</strain>
    </source>
</reference>
<feature type="transmembrane region" description="Helical" evidence="7">
    <location>
        <begin position="73"/>
        <end position="97"/>
    </location>
</feature>
<protein>
    <submittedName>
        <fullName evidence="9">Drug/metabolite transporter (DMT)-like permease</fullName>
    </submittedName>
</protein>
<feature type="transmembrane region" description="Helical" evidence="7">
    <location>
        <begin position="103"/>
        <end position="124"/>
    </location>
</feature>
<dbReference type="AlphaFoldDB" id="A0A317MTR0"/>
<keyword evidence="10" id="KW-1185">Reference proteome</keyword>
<dbReference type="InterPro" id="IPR051258">
    <property type="entry name" value="Diverse_Substrate_Transporter"/>
</dbReference>
<accession>A0A317MTR0</accession>
<evidence type="ECO:0000313" key="9">
    <source>
        <dbReference type="EMBL" id="PWV61098.1"/>
    </source>
</evidence>
<feature type="transmembrane region" description="Helical" evidence="7">
    <location>
        <begin position="131"/>
        <end position="150"/>
    </location>
</feature>
<dbReference type="OrthoDB" id="9794287at2"/>
<feature type="transmembrane region" description="Helical" evidence="7">
    <location>
        <begin position="248"/>
        <end position="266"/>
    </location>
</feature>
<keyword evidence="4 7" id="KW-1133">Transmembrane helix</keyword>
<dbReference type="InterPro" id="IPR037185">
    <property type="entry name" value="EmrE-like"/>
</dbReference>
<dbReference type="Gene3D" id="1.10.3730.20">
    <property type="match status" value="1"/>
</dbReference>
<feature type="transmembrane region" description="Helical" evidence="7">
    <location>
        <begin position="41"/>
        <end position="61"/>
    </location>
</feature>
<evidence type="ECO:0000256" key="4">
    <source>
        <dbReference type="ARBA" id="ARBA00022989"/>
    </source>
</evidence>
<dbReference type="InterPro" id="IPR000620">
    <property type="entry name" value="EamA_dom"/>
</dbReference>
<dbReference type="Pfam" id="PF00892">
    <property type="entry name" value="EamA"/>
    <property type="match status" value="2"/>
</dbReference>